<accession>A0AAD8X291</accession>
<feature type="region of interest" description="Disordered" evidence="2">
    <location>
        <begin position="287"/>
        <end position="321"/>
    </location>
</feature>
<keyword evidence="5" id="KW-1185">Reference proteome</keyword>
<dbReference type="PROSITE" id="PS50158">
    <property type="entry name" value="ZF_CCHC"/>
    <property type="match status" value="2"/>
</dbReference>
<dbReference type="AlphaFoldDB" id="A0AAD8X291"/>
<comment type="caution">
    <text evidence="4">The sequence shown here is derived from an EMBL/GenBank/DDBJ whole genome shotgun (WGS) entry which is preliminary data.</text>
</comment>
<feature type="domain" description="CCHC-type" evidence="3">
    <location>
        <begin position="330"/>
        <end position="344"/>
    </location>
</feature>
<feature type="compositionally biased region" description="Gly residues" evidence="2">
    <location>
        <begin position="109"/>
        <end position="118"/>
    </location>
</feature>
<evidence type="ECO:0000256" key="2">
    <source>
        <dbReference type="SAM" id="MobiDB-lite"/>
    </source>
</evidence>
<feature type="compositionally biased region" description="Low complexity" evidence="2">
    <location>
        <begin position="148"/>
        <end position="159"/>
    </location>
</feature>
<dbReference type="Pfam" id="PF00098">
    <property type="entry name" value="zf-CCHC"/>
    <property type="match status" value="1"/>
</dbReference>
<evidence type="ECO:0000313" key="5">
    <source>
        <dbReference type="Proteomes" id="UP001231189"/>
    </source>
</evidence>
<dbReference type="Gene3D" id="4.10.60.10">
    <property type="entry name" value="Zinc finger, CCHC-type"/>
    <property type="match status" value="1"/>
</dbReference>
<evidence type="ECO:0000313" key="4">
    <source>
        <dbReference type="EMBL" id="KAK1686898.1"/>
    </source>
</evidence>
<evidence type="ECO:0000259" key="3">
    <source>
        <dbReference type="PROSITE" id="PS50158"/>
    </source>
</evidence>
<dbReference type="GO" id="GO:0008270">
    <property type="term" value="F:zinc ion binding"/>
    <property type="evidence" value="ECO:0007669"/>
    <property type="project" value="UniProtKB-KW"/>
</dbReference>
<dbReference type="Proteomes" id="UP001231189">
    <property type="component" value="Unassembled WGS sequence"/>
</dbReference>
<feature type="region of interest" description="Disordered" evidence="2">
    <location>
        <begin position="100"/>
        <end position="175"/>
    </location>
</feature>
<evidence type="ECO:0000256" key="1">
    <source>
        <dbReference type="PROSITE-ProRule" id="PRU00047"/>
    </source>
</evidence>
<gene>
    <name evidence="4" type="ORF">QYE76_047746</name>
</gene>
<dbReference type="GO" id="GO:0003676">
    <property type="term" value="F:nucleic acid binding"/>
    <property type="evidence" value="ECO:0007669"/>
    <property type="project" value="InterPro"/>
</dbReference>
<organism evidence="4 5">
    <name type="scientific">Lolium multiflorum</name>
    <name type="common">Italian ryegrass</name>
    <name type="synonym">Lolium perenne subsp. multiflorum</name>
    <dbReference type="NCBI Taxonomy" id="4521"/>
    <lineage>
        <taxon>Eukaryota</taxon>
        <taxon>Viridiplantae</taxon>
        <taxon>Streptophyta</taxon>
        <taxon>Embryophyta</taxon>
        <taxon>Tracheophyta</taxon>
        <taxon>Spermatophyta</taxon>
        <taxon>Magnoliopsida</taxon>
        <taxon>Liliopsida</taxon>
        <taxon>Poales</taxon>
        <taxon>Poaceae</taxon>
        <taxon>BOP clade</taxon>
        <taxon>Pooideae</taxon>
        <taxon>Poodae</taxon>
        <taxon>Poeae</taxon>
        <taxon>Poeae Chloroplast Group 2 (Poeae type)</taxon>
        <taxon>Loliodinae</taxon>
        <taxon>Loliinae</taxon>
        <taxon>Lolium</taxon>
    </lineage>
</organism>
<dbReference type="InterPro" id="IPR001878">
    <property type="entry name" value="Znf_CCHC"/>
</dbReference>
<keyword evidence="1" id="KW-0479">Metal-binding</keyword>
<keyword evidence="1" id="KW-0862">Zinc</keyword>
<proteinExistence type="predicted"/>
<feature type="compositionally biased region" description="Basic residues" evidence="2">
    <location>
        <begin position="305"/>
        <end position="316"/>
    </location>
</feature>
<sequence>MDNLSAESKSLYEILKAESREEYEARFLAHKKEILDAMRDYVTDTTKQIQEINTAVDSVRIGMGKELTEAREALGTELEAVKAQISADIAHLASAVDRVARPSPNPAAGGSGGNGPVGHGSDSPNPGKGCATHTSPPGGGMNSDSKTSSQFFPSGSGSQDADASTSAPRVELPHFEGTNPKLWQRRSEEYFQRWNTPRILWVSYSTSQFTGAAATWLESFLERNPCAEWQELVDGVMARFMRNQQQVFTCISTNHVEEIKELEAQVLSLKKDLEKRHEGKSALDKMLSVQQSPNDKSGLGFNSNNKKKSKSKSNKKKGQDKVNDPAKLVCFKCKVEGHHVRSCPLKKKKHLSEKQQGKRPQGQGQAHARPQVEDRPLPKKNQDIVPQEKKSIKKRKGNTCYLCREKGHFASSCLGGTLSNPIIVDDDYSLGKDKNGNVFAKFVGTQSGFKKRTIWVAKPIVTNLLGPNLVGDQQAQI</sequence>
<feature type="domain" description="CCHC-type" evidence="3">
    <location>
        <begin position="400"/>
        <end position="413"/>
    </location>
</feature>
<name>A0AAD8X291_LOLMU</name>
<keyword evidence="1" id="KW-0863">Zinc-finger</keyword>
<protein>
    <recommendedName>
        <fullName evidence="3">CCHC-type domain-containing protein</fullName>
    </recommendedName>
</protein>
<dbReference type="SMART" id="SM00343">
    <property type="entry name" value="ZnF_C2HC"/>
    <property type="match status" value="2"/>
</dbReference>
<reference evidence="4" key="1">
    <citation type="submission" date="2023-07" db="EMBL/GenBank/DDBJ databases">
        <title>A chromosome-level genome assembly of Lolium multiflorum.</title>
        <authorList>
            <person name="Chen Y."/>
            <person name="Copetti D."/>
            <person name="Kolliker R."/>
            <person name="Studer B."/>
        </authorList>
    </citation>
    <scope>NUCLEOTIDE SEQUENCE</scope>
    <source>
        <strain evidence="4">02402/16</strain>
        <tissue evidence="4">Leaf</tissue>
    </source>
</reference>
<dbReference type="InterPro" id="IPR036875">
    <property type="entry name" value="Znf_CCHC_sf"/>
</dbReference>
<dbReference type="SUPFAM" id="SSF57756">
    <property type="entry name" value="Retrovirus zinc finger-like domains"/>
    <property type="match status" value="2"/>
</dbReference>
<feature type="compositionally biased region" description="Basic and acidic residues" evidence="2">
    <location>
        <begin position="370"/>
        <end position="390"/>
    </location>
</feature>
<dbReference type="EMBL" id="JAUUTY010000002">
    <property type="protein sequence ID" value="KAK1686898.1"/>
    <property type="molecule type" value="Genomic_DNA"/>
</dbReference>
<feature type="region of interest" description="Disordered" evidence="2">
    <location>
        <begin position="344"/>
        <end position="391"/>
    </location>
</feature>